<dbReference type="Proteomes" id="UP000293638">
    <property type="component" value="Unassembled WGS sequence"/>
</dbReference>
<sequence length="288" mass="31737">MSNRSDLSRGDRNRNDRLGRLRELLPGSHAIVGIDLADEVQAAVVTDHDSRVLARRRVTVKAWQLGDLLDWALAQAKAAGFASVTVACEPTGHRWRILDQLAAERGLALVCVQPLLVYRAREAEDLTFDKSDPKDAVLIARLAAGLRCYEPERTTEPYARLRHLGARRSQLTTTATAQVQELRDVLECAWPAALDASPAPFRSATWCAALHTALSRPDLAAVRRLGRARFLAAVRRAMPLFGATHPRMRIVDAVFDALSDPTGVQVQRAGALERAGFVLADWVETRAR</sequence>
<reference evidence="2 3" key="1">
    <citation type="submission" date="2019-02" db="EMBL/GenBank/DDBJ databases">
        <title>Genomic Encyclopedia of Type Strains, Phase IV (KMG-IV): sequencing the most valuable type-strain genomes for metagenomic binning, comparative biology and taxonomic classification.</title>
        <authorList>
            <person name="Goeker M."/>
        </authorList>
    </citation>
    <scope>NUCLEOTIDE SEQUENCE [LARGE SCALE GENOMIC DNA]</scope>
    <source>
        <strain evidence="2 3">DSM 45622</strain>
    </source>
</reference>
<evidence type="ECO:0000259" key="1">
    <source>
        <dbReference type="Pfam" id="PF01548"/>
    </source>
</evidence>
<dbReference type="EMBL" id="SGXD01000008">
    <property type="protein sequence ID" value="RZS77898.1"/>
    <property type="molecule type" value="Genomic_DNA"/>
</dbReference>
<name>A0A4V2F2E8_9ACTN</name>
<dbReference type="AlphaFoldDB" id="A0A4V2F2E8"/>
<gene>
    <name evidence="2" type="ORF">EV189_3936</name>
</gene>
<evidence type="ECO:0000313" key="2">
    <source>
        <dbReference type="EMBL" id="RZS77898.1"/>
    </source>
</evidence>
<feature type="domain" description="Transposase IS110-like N-terminal" evidence="1">
    <location>
        <begin position="32"/>
        <end position="191"/>
    </location>
</feature>
<keyword evidence="3" id="KW-1185">Reference proteome</keyword>
<dbReference type="GO" id="GO:0004803">
    <property type="term" value="F:transposase activity"/>
    <property type="evidence" value="ECO:0007669"/>
    <property type="project" value="InterPro"/>
</dbReference>
<comment type="caution">
    <text evidence="2">The sequence shown here is derived from an EMBL/GenBank/DDBJ whole genome shotgun (WGS) entry which is preliminary data.</text>
</comment>
<dbReference type="Pfam" id="PF01548">
    <property type="entry name" value="DEDD_Tnp_IS110"/>
    <property type="match status" value="1"/>
</dbReference>
<proteinExistence type="predicted"/>
<dbReference type="GO" id="GO:0003677">
    <property type="term" value="F:DNA binding"/>
    <property type="evidence" value="ECO:0007669"/>
    <property type="project" value="InterPro"/>
</dbReference>
<dbReference type="GO" id="GO:0006313">
    <property type="term" value="P:DNA transposition"/>
    <property type="evidence" value="ECO:0007669"/>
    <property type="project" value="InterPro"/>
</dbReference>
<dbReference type="InterPro" id="IPR047650">
    <property type="entry name" value="Transpos_IS110"/>
</dbReference>
<dbReference type="PANTHER" id="PTHR33055">
    <property type="entry name" value="TRANSPOSASE FOR INSERTION SEQUENCE ELEMENT IS1111A"/>
    <property type="match status" value="1"/>
</dbReference>
<evidence type="ECO:0000313" key="3">
    <source>
        <dbReference type="Proteomes" id="UP000293638"/>
    </source>
</evidence>
<organism evidence="2 3">
    <name type="scientific">Motilibacter rhizosphaerae</name>
    <dbReference type="NCBI Taxonomy" id="598652"/>
    <lineage>
        <taxon>Bacteria</taxon>
        <taxon>Bacillati</taxon>
        <taxon>Actinomycetota</taxon>
        <taxon>Actinomycetes</taxon>
        <taxon>Motilibacterales</taxon>
        <taxon>Motilibacteraceae</taxon>
        <taxon>Motilibacter</taxon>
    </lineage>
</organism>
<accession>A0A4V2F2E8</accession>
<dbReference type="InterPro" id="IPR002525">
    <property type="entry name" value="Transp_IS110-like_N"/>
</dbReference>
<protein>
    <submittedName>
        <fullName evidence="2">Transposase</fullName>
    </submittedName>
</protein>
<feature type="non-terminal residue" evidence="2">
    <location>
        <position position="288"/>
    </location>
</feature>
<dbReference type="RefSeq" id="WP_165400400.1">
    <property type="nucleotide sequence ID" value="NZ_SGXD01000008.1"/>
</dbReference>